<evidence type="ECO:0000313" key="2">
    <source>
        <dbReference type="EMBL" id="WDR05498.1"/>
    </source>
</evidence>
<accession>A0ABY7YVW7</accession>
<dbReference type="InterPro" id="IPR017015">
    <property type="entry name" value="UCP033367_VanZ"/>
</dbReference>
<organism evidence="2 3">
    <name type="scientific">Devosia rhodophyticola</name>
    <dbReference type="NCBI Taxonomy" id="3026423"/>
    <lineage>
        <taxon>Bacteria</taxon>
        <taxon>Pseudomonadati</taxon>
        <taxon>Pseudomonadota</taxon>
        <taxon>Alphaproteobacteria</taxon>
        <taxon>Hyphomicrobiales</taxon>
        <taxon>Devosiaceae</taxon>
        <taxon>Devosia</taxon>
    </lineage>
</organism>
<dbReference type="PIRSF" id="PIRSF033367">
    <property type="entry name" value="UCP033367_VanZ"/>
    <property type="match status" value="1"/>
</dbReference>
<evidence type="ECO:0000256" key="1">
    <source>
        <dbReference type="SAM" id="Phobius"/>
    </source>
</evidence>
<sequence>MTDKIAVAKFDGVSYINIMRVTIVKFLPWAVLLLIALATLSPIQLRPHSPAPPQLERFASFALLGASFALAYRRQLLLVLISLSATAFALEAAQRLTPDRHWGVSDLLAKLAGAAVGVTIAWAIIKTRDMVRPQH</sequence>
<dbReference type="Proteomes" id="UP001222118">
    <property type="component" value="Chromosome"/>
</dbReference>
<keyword evidence="1" id="KW-0812">Transmembrane</keyword>
<dbReference type="EMBL" id="CP118247">
    <property type="protein sequence ID" value="WDR05498.1"/>
    <property type="molecule type" value="Genomic_DNA"/>
</dbReference>
<dbReference type="RefSeq" id="WP_282211017.1">
    <property type="nucleotide sequence ID" value="NZ_CP118247.1"/>
</dbReference>
<keyword evidence="3" id="KW-1185">Reference proteome</keyword>
<feature type="transmembrane region" description="Helical" evidence="1">
    <location>
        <begin position="107"/>
        <end position="125"/>
    </location>
</feature>
<protein>
    <submittedName>
        <fullName evidence="2">VanZ family protein</fullName>
    </submittedName>
</protein>
<evidence type="ECO:0000313" key="3">
    <source>
        <dbReference type="Proteomes" id="UP001222118"/>
    </source>
</evidence>
<name>A0ABY7YVW7_9HYPH</name>
<feature type="transmembrane region" description="Helical" evidence="1">
    <location>
        <begin position="77"/>
        <end position="95"/>
    </location>
</feature>
<gene>
    <name evidence="2" type="ORF">PSQ90_14620</name>
</gene>
<keyword evidence="1" id="KW-0472">Membrane</keyword>
<reference evidence="2 3" key="1">
    <citation type="submission" date="2023-02" db="EMBL/GenBank/DDBJ databases">
        <title>Devosia chondri sp. nov., isolated from the phycosphere of marine algae.</title>
        <authorList>
            <person name="Kim J.M."/>
            <person name="Lee J.K."/>
            <person name="Choi B.J."/>
            <person name="Bayburt H."/>
            <person name="Jeon C.O."/>
        </authorList>
    </citation>
    <scope>NUCLEOTIDE SEQUENCE [LARGE SCALE GENOMIC DNA]</scope>
    <source>
        <strain evidence="2 3">G2-5</strain>
    </source>
</reference>
<keyword evidence="1" id="KW-1133">Transmembrane helix</keyword>
<feature type="transmembrane region" description="Helical" evidence="1">
    <location>
        <begin position="26"/>
        <end position="43"/>
    </location>
</feature>
<feature type="transmembrane region" description="Helical" evidence="1">
    <location>
        <begin position="55"/>
        <end position="72"/>
    </location>
</feature>
<proteinExistence type="predicted"/>